<dbReference type="InterPro" id="IPR012677">
    <property type="entry name" value="Nucleotide-bd_a/b_plait_sf"/>
</dbReference>
<dbReference type="InterPro" id="IPR035979">
    <property type="entry name" value="RBD_domain_sf"/>
</dbReference>
<dbReference type="InterPro" id="IPR000504">
    <property type="entry name" value="RRM_dom"/>
</dbReference>
<comment type="caution">
    <text evidence="5">The sequence shown here is derived from an EMBL/GenBank/DDBJ whole genome shotgun (WGS) entry which is preliminary data.</text>
</comment>
<evidence type="ECO:0000313" key="6">
    <source>
        <dbReference type="Proteomes" id="UP001470230"/>
    </source>
</evidence>
<dbReference type="PANTHER" id="PTHR23189">
    <property type="entry name" value="RNA RECOGNITION MOTIF-CONTAINING"/>
    <property type="match status" value="1"/>
</dbReference>
<dbReference type="EMBL" id="JAPFFF010000021">
    <property type="protein sequence ID" value="KAK8853846.1"/>
    <property type="molecule type" value="Genomic_DNA"/>
</dbReference>
<dbReference type="Proteomes" id="UP001470230">
    <property type="component" value="Unassembled WGS sequence"/>
</dbReference>
<gene>
    <name evidence="5" type="ORF">M9Y10_016389</name>
</gene>
<keyword evidence="6" id="KW-1185">Reference proteome</keyword>
<evidence type="ECO:0000259" key="4">
    <source>
        <dbReference type="PROSITE" id="PS50102"/>
    </source>
</evidence>
<dbReference type="SMART" id="SM00360">
    <property type="entry name" value="RRM"/>
    <property type="match status" value="2"/>
</dbReference>
<sequence>MLDQCGYPNVISDPYQFYPQQAFDFSPMAGSYAPANPNPKKHIFNAPPKRSNALFIKNLPYNLSSDEFLKIFKQFGEIASISLHIQNRGIAFVTYYDLRAAEAAKIGLQGFNVYGRFPAIDYSYKPPNYSKIDPREFSSLVKVNANTNSSLSKEDVQKSFSKYGEISEINEFKENINNSDFKSDHLSFLVLFYDSRCAHNACAEGFIEIKDIKCQCEVFVEKDNSVIYSVKPNSKYQSNQNSKNFDRFKYGQIMPQNTYPSVAPHYQPIVSATASGISPPYQPPSPPVSNINVQYPYQYNNNNISPSYMLQQQPIPQKGSPIAQQQSMVYQPPMSNIVSSSPLQHPNPIPPVQQQQQIQGQETDKLKNTLMKLKTLLHK</sequence>
<feature type="compositionally biased region" description="Polar residues" evidence="3">
    <location>
        <begin position="334"/>
        <end position="343"/>
    </location>
</feature>
<feature type="domain" description="RRM" evidence="4">
    <location>
        <begin position="52"/>
        <end position="125"/>
    </location>
</feature>
<reference evidence="5 6" key="1">
    <citation type="submission" date="2024-04" db="EMBL/GenBank/DDBJ databases">
        <title>Tritrichomonas musculus Genome.</title>
        <authorList>
            <person name="Alves-Ferreira E."/>
            <person name="Grigg M."/>
            <person name="Lorenzi H."/>
            <person name="Galac M."/>
        </authorList>
    </citation>
    <scope>NUCLEOTIDE SEQUENCE [LARGE SCALE GENOMIC DNA]</scope>
    <source>
        <strain evidence="5 6">EAF2021</strain>
    </source>
</reference>
<name>A0ABR2HXV3_9EUKA</name>
<feature type="region of interest" description="Disordered" evidence="3">
    <location>
        <begin position="334"/>
        <end position="356"/>
    </location>
</feature>
<evidence type="ECO:0000313" key="5">
    <source>
        <dbReference type="EMBL" id="KAK8853846.1"/>
    </source>
</evidence>
<evidence type="ECO:0000256" key="2">
    <source>
        <dbReference type="PROSITE-ProRule" id="PRU00176"/>
    </source>
</evidence>
<accession>A0ABR2HXV3</accession>
<keyword evidence="1 2" id="KW-0694">RNA-binding</keyword>
<evidence type="ECO:0000256" key="3">
    <source>
        <dbReference type="SAM" id="MobiDB-lite"/>
    </source>
</evidence>
<dbReference type="SUPFAM" id="SSF54928">
    <property type="entry name" value="RNA-binding domain, RBD"/>
    <property type="match status" value="1"/>
</dbReference>
<protein>
    <recommendedName>
        <fullName evidence="4">RRM domain-containing protein</fullName>
    </recommendedName>
</protein>
<dbReference type="Pfam" id="PF00076">
    <property type="entry name" value="RRM_1"/>
    <property type="match status" value="1"/>
</dbReference>
<dbReference type="PROSITE" id="PS50102">
    <property type="entry name" value="RRM"/>
    <property type="match status" value="1"/>
</dbReference>
<evidence type="ECO:0000256" key="1">
    <source>
        <dbReference type="ARBA" id="ARBA00022884"/>
    </source>
</evidence>
<dbReference type="Gene3D" id="3.30.70.330">
    <property type="match status" value="1"/>
</dbReference>
<organism evidence="5 6">
    <name type="scientific">Tritrichomonas musculus</name>
    <dbReference type="NCBI Taxonomy" id="1915356"/>
    <lineage>
        <taxon>Eukaryota</taxon>
        <taxon>Metamonada</taxon>
        <taxon>Parabasalia</taxon>
        <taxon>Tritrichomonadida</taxon>
        <taxon>Tritrichomonadidae</taxon>
        <taxon>Tritrichomonas</taxon>
    </lineage>
</organism>
<proteinExistence type="predicted"/>